<evidence type="ECO:0000256" key="9">
    <source>
        <dbReference type="PIRSR" id="PIRSR602401-1"/>
    </source>
</evidence>
<dbReference type="InterPro" id="IPR001128">
    <property type="entry name" value="Cyt_P450"/>
</dbReference>
<evidence type="ECO:0000256" key="1">
    <source>
        <dbReference type="ARBA" id="ARBA00001971"/>
    </source>
</evidence>
<keyword evidence="4 9" id="KW-0349">Heme</keyword>
<dbReference type="PANTHER" id="PTHR24291:SF105">
    <property type="entry name" value="CYTOCHROME P450 4P1-RELATED"/>
    <property type="match status" value="1"/>
</dbReference>
<feature type="non-terminal residue" evidence="12">
    <location>
        <position position="489"/>
    </location>
</feature>
<dbReference type="GO" id="GO:0020037">
    <property type="term" value="F:heme binding"/>
    <property type="evidence" value="ECO:0007669"/>
    <property type="project" value="InterPro"/>
</dbReference>
<dbReference type="Pfam" id="PF00067">
    <property type="entry name" value="p450"/>
    <property type="match status" value="1"/>
</dbReference>
<dbReference type="PRINTS" id="PR00385">
    <property type="entry name" value="P450"/>
</dbReference>
<evidence type="ECO:0008006" key="14">
    <source>
        <dbReference type="Google" id="ProtNLM"/>
    </source>
</evidence>
<comment type="function">
    <text evidence="2">May be involved in the metabolism of insect hormones and in the breakdown of synthetic insecticides.</text>
</comment>
<feature type="signal peptide" evidence="11">
    <location>
        <begin position="1"/>
        <end position="21"/>
    </location>
</feature>
<dbReference type="GO" id="GO:0016705">
    <property type="term" value="F:oxidoreductase activity, acting on paired donors, with incorporation or reduction of molecular oxygen"/>
    <property type="evidence" value="ECO:0007669"/>
    <property type="project" value="InterPro"/>
</dbReference>
<evidence type="ECO:0000256" key="4">
    <source>
        <dbReference type="ARBA" id="ARBA00022617"/>
    </source>
</evidence>
<evidence type="ECO:0000256" key="2">
    <source>
        <dbReference type="ARBA" id="ARBA00003690"/>
    </source>
</evidence>
<organism evidence="12 13">
    <name type="scientific">Brenthis ino</name>
    <name type="common">lesser marbled fritillary</name>
    <dbReference type="NCBI Taxonomy" id="405034"/>
    <lineage>
        <taxon>Eukaryota</taxon>
        <taxon>Metazoa</taxon>
        <taxon>Ecdysozoa</taxon>
        <taxon>Arthropoda</taxon>
        <taxon>Hexapoda</taxon>
        <taxon>Insecta</taxon>
        <taxon>Pterygota</taxon>
        <taxon>Neoptera</taxon>
        <taxon>Endopterygota</taxon>
        <taxon>Lepidoptera</taxon>
        <taxon>Glossata</taxon>
        <taxon>Ditrysia</taxon>
        <taxon>Papilionoidea</taxon>
        <taxon>Nymphalidae</taxon>
        <taxon>Heliconiinae</taxon>
        <taxon>Argynnini</taxon>
        <taxon>Brenthis</taxon>
    </lineage>
</organism>
<feature type="binding site" description="axial binding residue" evidence="9">
    <location>
        <position position="436"/>
    </location>
    <ligand>
        <name>heme</name>
        <dbReference type="ChEBI" id="CHEBI:30413"/>
    </ligand>
    <ligandPart>
        <name>Fe</name>
        <dbReference type="ChEBI" id="CHEBI:18248"/>
    </ligandPart>
</feature>
<evidence type="ECO:0000313" key="12">
    <source>
        <dbReference type="EMBL" id="CAH0725105.1"/>
    </source>
</evidence>
<comment type="similarity">
    <text evidence="3 10">Belongs to the cytochrome P450 family.</text>
</comment>
<dbReference type="OrthoDB" id="1470350at2759"/>
<dbReference type="PRINTS" id="PR00463">
    <property type="entry name" value="EP450I"/>
</dbReference>
<evidence type="ECO:0000256" key="6">
    <source>
        <dbReference type="ARBA" id="ARBA00023002"/>
    </source>
</evidence>
<reference evidence="12" key="1">
    <citation type="submission" date="2021-12" db="EMBL/GenBank/DDBJ databases">
        <authorList>
            <person name="Martin H S."/>
        </authorList>
    </citation>
    <scope>NUCLEOTIDE SEQUENCE</scope>
</reference>
<dbReference type="PROSITE" id="PS00086">
    <property type="entry name" value="CYTOCHROME_P450"/>
    <property type="match status" value="1"/>
</dbReference>
<dbReference type="CDD" id="cd20628">
    <property type="entry name" value="CYP4"/>
    <property type="match status" value="1"/>
</dbReference>
<keyword evidence="13" id="KW-1185">Reference proteome</keyword>
<accession>A0A8J9VEV5</accession>
<dbReference type="InterPro" id="IPR017972">
    <property type="entry name" value="Cyt_P450_CS"/>
</dbReference>
<comment type="cofactor">
    <cofactor evidence="1 9">
        <name>heme</name>
        <dbReference type="ChEBI" id="CHEBI:30413"/>
    </cofactor>
</comment>
<dbReference type="PANTHER" id="PTHR24291">
    <property type="entry name" value="CYTOCHROME P450 FAMILY 4"/>
    <property type="match status" value="1"/>
</dbReference>
<dbReference type="InterPro" id="IPR050196">
    <property type="entry name" value="Cytochrome_P450_Monoox"/>
</dbReference>
<evidence type="ECO:0000256" key="3">
    <source>
        <dbReference type="ARBA" id="ARBA00010617"/>
    </source>
</evidence>
<dbReference type="SUPFAM" id="SSF48264">
    <property type="entry name" value="Cytochrome P450"/>
    <property type="match status" value="1"/>
</dbReference>
<keyword evidence="8 10" id="KW-0503">Monooxygenase</keyword>
<protein>
    <recommendedName>
        <fullName evidence="14">Cytochrome P450</fullName>
    </recommendedName>
</protein>
<evidence type="ECO:0000256" key="7">
    <source>
        <dbReference type="ARBA" id="ARBA00023004"/>
    </source>
</evidence>
<dbReference type="InterPro" id="IPR002401">
    <property type="entry name" value="Cyt_P450_E_grp-I"/>
</dbReference>
<dbReference type="GO" id="GO:0004497">
    <property type="term" value="F:monooxygenase activity"/>
    <property type="evidence" value="ECO:0007669"/>
    <property type="project" value="UniProtKB-KW"/>
</dbReference>
<name>A0A8J9VEV5_9NEOP</name>
<sequence>MLWQIVLAGLFCFFLWKLFKGDDNDLAKLPGPPSLPIVGSVFTFLGLSHTQIFEMLEGFPKNYGHRVCVKVIGRYILHVYNVKDIEIVLTHSKNIKKNKPYSFMMPWLGSGLLVSTGAVWHRRRKILTPAFHFDILKSFMRVFEEQGRNLVTHLKQTVKDGNNVVDVMPLISDFTLYIICETAMGIKLNSDKSTAKTKYKNAILDMGNVVMRRLTTIYLHNDFIFNLHPLGKKFKECLNSVHSFADDVITESKKAFESNNSDETSGKRRLAFLDLLLEAERNGEIDLEGIRDEVNTFMFEGHDTTATALTFGLLLLADHEDVQDRIYKECKEVLGDADRFPSAFDLGEMKYLDAVVKEILRIYPSVPFIGREIVEDFMLDDIKVKKGTEVVVHIYDVQRREDLFPDPECFKPERFLEGEARHPYSYVPFSAGPRNCIGQRFAKLEMKSMLTEIILNFKLEPVVKGFRPSLKADVVLRTDDKIYVKFIQR</sequence>
<keyword evidence="6 10" id="KW-0560">Oxidoreductase</keyword>
<keyword evidence="5 9" id="KW-0479">Metal-binding</keyword>
<evidence type="ECO:0000256" key="11">
    <source>
        <dbReference type="SAM" id="SignalP"/>
    </source>
</evidence>
<gene>
    <name evidence="12" type="ORF">BINO364_LOCUS10723</name>
</gene>
<feature type="chain" id="PRO_5035446080" description="Cytochrome P450" evidence="11">
    <location>
        <begin position="22"/>
        <end position="489"/>
    </location>
</feature>
<keyword evidence="7 9" id="KW-0408">Iron</keyword>
<evidence type="ECO:0000313" key="13">
    <source>
        <dbReference type="Proteomes" id="UP000838878"/>
    </source>
</evidence>
<dbReference type="GO" id="GO:0005506">
    <property type="term" value="F:iron ion binding"/>
    <property type="evidence" value="ECO:0007669"/>
    <property type="project" value="InterPro"/>
</dbReference>
<evidence type="ECO:0000256" key="10">
    <source>
        <dbReference type="RuleBase" id="RU000461"/>
    </source>
</evidence>
<proteinExistence type="inferred from homology"/>
<evidence type="ECO:0000256" key="8">
    <source>
        <dbReference type="ARBA" id="ARBA00023033"/>
    </source>
</evidence>
<evidence type="ECO:0000256" key="5">
    <source>
        <dbReference type="ARBA" id="ARBA00022723"/>
    </source>
</evidence>
<keyword evidence="11" id="KW-0732">Signal</keyword>
<dbReference type="EMBL" id="OV170225">
    <property type="protein sequence ID" value="CAH0725105.1"/>
    <property type="molecule type" value="Genomic_DNA"/>
</dbReference>
<dbReference type="Gene3D" id="1.10.630.10">
    <property type="entry name" value="Cytochrome P450"/>
    <property type="match status" value="1"/>
</dbReference>
<dbReference type="AlphaFoldDB" id="A0A8J9VEV5"/>
<dbReference type="Proteomes" id="UP000838878">
    <property type="component" value="Chromosome 5"/>
</dbReference>
<dbReference type="InterPro" id="IPR036396">
    <property type="entry name" value="Cyt_P450_sf"/>
</dbReference>